<evidence type="ECO:0000259" key="3">
    <source>
        <dbReference type="Pfam" id="PF12697"/>
    </source>
</evidence>
<dbReference type="EMBL" id="JAGPYM010000007">
    <property type="protein sequence ID" value="KAH6892479.1"/>
    <property type="molecule type" value="Genomic_DNA"/>
</dbReference>
<dbReference type="Proteomes" id="UP000777438">
    <property type="component" value="Unassembled WGS sequence"/>
</dbReference>
<keyword evidence="4" id="KW-0378">Hydrolase</keyword>
<feature type="chain" id="PRO_5040266824" evidence="2">
    <location>
        <begin position="24"/>
        <end position="430"/>
    </location>
</feature>
<dbReference type="OrthoDB" id="249703at2759"/>
<protein>
    <submittedName>
        <fullName evidence="4">Alpha/Beta hydrolase protein</fullName>
    </submittedName>
</protein>
<sequence>MKFPAVSISGFLLAALWNTPIFAEDSDQPILSLSSDESFHFELLGPLGQALFRGADIGPVLQAAKLIDPGNFSSFSDVFHTLANKTKAQAEDPANAYDSINVRDTWFSAATYFRRADFYLHGEWDNPLINSLWDEQISAFDKAISALPIPGQRLSIAADNFTVEAIWYSATDENYIQRPTIILCNGYDGAQEDLYHTIVVPALERGWNALTFEGPGHPLVRRRQNLGFIPDWERVVTPVVDYVLSEKGHIVDSEQLVLFGYSFGGYLAARAAAYEPRLSAVMVNGGVWNVYDAFTSELSPDFLELLESGDKEAFDEAAEELRTSSETPTEARWGLEQGMWAFNKKSAYEFLTATKQYTLENVVDEIKMPVWIADAEYEGFFSGQSELVKEALGEKATLHLFKGPAGYHCQTGAYQELTRTMFSWLNVTLA</sequence>
<evidence type="ECO:0000256" key="1">
    <source>
        <dbReference type="ARBA" id="ARBA00038115"/>
    </source>
</evidence>
<dbReference type="PANTHER" id="PTHR22946:SF12">
    <property type="entry name" value="CONIDIAL PIGMENT BIOSYNTHESIS PROTEIN AYG1 (AFU_ORTHOLOGUE AFUA_2G17550)"/>
    <property type="match status" value="1"/>
</dbReference>
<name>A0A9P8W8X9_9HYPO</name>
<accession>A0A9P8W8X9</accession>
<comment type="caution">
    <text evidence="4">The sequence shown here is derived from an EMBL/GenBank/DDBJ whole genome shotgun (WGS) entry which is preliminary data.</text>
</comment>
<feature type="domain" description="AB hydrolase-1" evidence="3">
    <location>
        <begin position="181"/>
        <end position="364"/>
    </location>
</feature>
<dbReference type="AlphaFoldDB" id="A0A9P8W8X9"/>
<evidence type="ECO:0000256" key="2">
    <source>
        <dbReference type="SAM" id="SignalP"/>
    </source>
</evidence>
<reference evidence="4 5" key="1">
    <citation type="journal article" date="2021" name="Nat. Commun.">
        <title>Genetic determinants of endophytism in the Arabidopsis root mycobiome.</title>
        <authorList>
            <person name="Mesny F."/>
            <person name="Miyauchi S."/>
            <person name="Thiergart T."/>
            <person name="Pickel B."/>
            <person name="Atanasova L."/>
            <person name="Karlsson M."/>
            <person name="Huettel B."/>
            <person name="Barry K.W."/>
            <person name="Haridas S."/>
            <person name="Chen C."/>
            <person name="Bauer D."/>
            <person name="Andreopoulos W."/>
            <person name="Pangilinan J."/>
            <person name="LaButti K."/>
            <person name="Riley R."/>
            <person name="Lipzen A."/>
            <person name="Clum A."/>
            <person name="Drula E."/>
            <person name="Henrissat B."/>
            <person name="Kohler A."/>
            <person name="Grigoriev I.V."/>
            <person name="Martin F.M."/>
            <person name="Hacquard S."/>
        </authorList>
    </citation>
    <scope>NUCLEOTIDE SEQUENCE [LARGE SCALE GENOMIC DNA]</scope>
    <source>
        <strain evidence="4 5">MPI-CAGE-CH-0241</strain>
    </source>
</reference>
<evidence type="ECO:0000313" key="5">
    <source>
        <dbReference type="Proteomes" id="UP000777438"/>
    </source>
</evidence>
<evidence type="ECO:0000313" key="4">
    <source>
        <dbReference type="EMBL" id="KAH6892479.1"/>
    </source>
</evidence>
<dbReference type="InterPro" id="IPR000073">
    <property type="entry name" value="AB_hydrolase_1"/>
</dbReference>
<gene>
    <name evidence="4" type="ORF">B0T10DRAFT_483838</name>
</gene>
<dbReference type="InterPro" id="IPR029058">
    <property type="entry name" value="AB_hydrolase_fold"/>
</dbReference>
<comment type="similarity">
    <text evidence="1">Belongs to the AB hydrolase superfamily. FUS2 hydrolase family.</text>
</comment>
<dbReference type="Gene3D" id="3.40.50.1820">
    <property type="entry name" value="alpha/beta hydrolase"/>
    <property type="match status" value="1"/>
</dbReference>
<feature type="signal peptide" evidence="2">
    <location>
        <begin position="1"/>
        <end position="23"/>
    </location>
</feature>
<keyword evidence="2" id="KW-0732">Signal</keyword>
<keyword evidence="5" id="KW-1185">Reference proteome</keyword>
<dbReference type="PANTHER" id="PTHR22946">
    <property type="entry name" value="DIENELACTONE HYDROLASE DOMAIN-CONTAINING PROTEIN-RELATED"/>
    <property type="match status" value="1"/>
</dbReference>
<dbReference type="SUPFAM" id="SSF53474">
    <property type="entry name" value="alpha/beta-Hydrolases"/>
    <property type="match status" value="1"/>
</dbReference>
<organism evidence="4 5">
    <name type="scientific">Thelonectria olida</name>
    <dbReference type="NCBI Taxonomy" id="1576542"/>
    <lineage>
        <taxon>Eukaryota</taxon>
        <taxon>Fungi</taxon>
        <taxon>Dikarya</taxon>
        <taxon>Ascomycota</taxon>
        <taxon>Pezizomycotina</taxon>
        <taxon>Sordariomycetes</taxon>
        <taxon>Hypocreomycetidae</taxon>
        <taxon>Hypocreales</taxon>
        <taxon>Nectriaceae</taxon>
        <taxon>Thelonectria</taxon>
    </lineage>
</organism>
<dbReference type="GO" id="GO:0016787">
    <property type="term" value="F:hydrolase activity"/>
    <property type="evidence" value="ECO:0007669"/>
    <property type="project" value="UniProtKB-KW"/>
</dbReference>
<dbReference type="Pfam" id="PF12697">
    <property type="entry name" value="Abhydrolase_6"/>
    <property type="match status" value="1"/>
</dbReference>
<proteinExistence type="inferred from homology"/>
<dbReference type="Gene3D" id="1.20.1440.110">
    <property type="entry name" value="acylaminoacyl peptidase"/>
    <property type="match status" value="1"/>
</dbReference>
<dbReference type="InterPro" id="IPR050261">
    <property type="entry name" value="FrsA_esterase"/>
</dbReference>